<feature type="compositionally biased region" description="Polar residues" evidence="1">
    <location>
        <begin position="323"/>
        <end position="342"/>
    </location>
</feature>
<dbReference type="EMBL" id="JBEFKJ010000020">
    <property type="protein sequence ID" value="KAL2040760.1"/>
    <property type="molecule type" value="Genomic_DNA"/>
</dbReference>
<evidence type="ECO:0000313" key="2">
    <source>
        <dbReference type="EMBL" id="KAL2040760.1"/>
    </source>
</evidence>
<keyword evidence="3" id="KW-1185">Reference proteome</keyword>
<feature type="region of interest" description="Disordered" evidence="1">
    <location>
        <begin position="60"/>
        <end position="177"/>
    </location>
</feature>
<organism evidence="2 3">
    <name type="scientific">Stereocaulon virgatum</name>
    <dbReference type="NCBI Taxonomy" id="373712"/>
    <lineage>
        <taxon>Eukaryota</taxon>
        <taxon>Fungi</taxon>
        <taxon>Dikarya</taxon>
        <taxon>Ascomycota</taxon>
        <taxon>Pezizomycotina</taxon>
        <taxon>Lecanoromycetes</taxon>
        <taxon>OSLEUM clade</taxon>
        <taxon>Lecanoromycetidae</taxon>
        <taxon>Lecanorales</taxon>
        <taxon>Lecanorineae</taxon>
        <taxon>Stereocaulaceae</taxon>
        <taxon>Stereocaulon</taxon>
    </lineage>
</organism>
<name>A0ABR4A4K1_9LECA</name>
<feature type="compositionally biased region" description="Basic residues" evidence="1">
    <location>
        <begin position="82"/>
        <end position="91"/>
    </location>
</feature>
<feature type="region of interest" description="Disordered" evidence="1">
    <location>
        <begin position="372"/>
        <end position="412"/>
    </location>
</feature>
<feature type="compositionally biased region" description="Polar residues" evidence="1">
    <location>
        <begin position="288"/>
        <end position="297"/>
    </location>
</feature>
<evidence type="ECO:0000313" key="3">
    <source>
        <dbReference type="Proteomes" id="UP001590950"/>
    </source>
</evidence>
<feature type="region of interest" description="Disordered" evidence="1">
    <location>
        <begin position="243"/>
        <end position="342"/>
    </location>
</feature>
<protein>
    <submittedName>
        <fullName evidence="2">Uncharacterized protein</fullName>
    </submittedName>
</protein>
<feature type="region of interest" description="Disordered" evidence="1">
    <location>
        <begin position="461"/>
        <end position="488"/>
    </location>
</feature>
<comment type="caution">
    <text evidence="2">The sequence shown here is derived from an EMBL/GenBank/DDBJ whole genome shotgun (WGS) entry which is preliminary data.</text>
</comment>
<evidence type="ECO:0000256" key="1">
    <source>
        <dbReference type="SAM" id="MobiDB-lite"/>
    </source>
</evidence>
<sequence>MCRVRFGLTDVHFEELQPTFPRRAYYRASVAAVPGSGNRRLGPLIPIFVDEKPDAAKKEMVVSEPSPQERGAASRLDWHIDNKRKRRKRKNSANATSSKGLALSSQSSTSSSHSGDRAHNSRLAKPTKKNNPASAFANCASKSHPAAASPQMHDQKKPSAAALSESSREAPTAKRVRFAMDLKTAGPRSFPLYAEDDSSEIHSSQESMIDPGPFPPYPVGGFGCPRPPGLTVSPCAGSSTGLVAGPKSGPTVGPNVESVAELLTKSPTQPTKAQSTQTPQEWSPVLSHKSSTASLSETPDVYSGSYRALDAPRPYQKKKVPDSSLSAKSNLDQSDSKSDSFNTLKSSQIIISGKLHQQQNIQYKDTGTGASVLSLKSDAEEETEVKAKEESVSESESESDDGEETDSDEGAQLVAQAVLLTRTNGELLVRPNKESRFAKLHPAKKLPKSILKAGSKLFGAKGKAQEKAKPMVARSPSVSAIDEEDESD</sequence>
<proteinExistence type="predicted"/>
<dbReference type="Proteomes" id="UP001590950">
    <property type="component" value="Unassembled WGS sequence"/>
</dbReference>
<gene>
    <name evidence="2" type="ORF">N7G274_006739</name>
</gene>
<accession>A0ABR4A4K1</accession>
<feature type="compositionally biased region" description="Low complexity" evidence="1">
    <location>
        <begin position="97"/>
        <end position="113"/>
    </location>
</feature>
<feature type="compositionally biased region" description="Polar residues" evidence="1">
    <location>
        <begin position="265"/>
        <end position="281"/>
    </location>
</feature>
<feature type="compositionally biased region" description="Acidic residues" evidence="1">
    <location>
        <begin position="392"/>
        <end position="409"/>
    </location>
</feature>
<feature type="region of interest" description="Disordered" evidence="1">
    <location>
        <begin position="189"/>
        <end position="214"/>
    </location>
</feature>
<reference evidence="2 3" key="1">
    <citation type="submission" date="2024-09" db="EMBL/GenBank/DDBJ databases">
        <title>Rethinking Asexuality: The Enigmatic Case of Functional Sexual Genes in Lepraria (Stereocaulaceae).</title>
        <authorList>
            <person name="Doellman M."/>
            <person name="Sun Y."/>
            <person name="Barcenas-Pena A."/>
            <person name="Lumbsch H.T."/>
            <person name="Grewe F."/>
        </authorList>
    </citation>
    <scope>NUCLEOTIDE SEQUENCE [LARGE SCALE GENOMIC DNA]</scope>
    <source>
        <strain evidence="2 3">Mercado 3170</strain>
    </source>
</reference>